<evidence type="ECO:0000259" key="7">
    <source>
        <dbReference type="PROSITE" id="PS50249"/>
    </source>
</evidence>
<dbReference type="InterPro" id="IPR051929">
    <property type="entry name" value="VirAsm_ModProt"/>
</dbReference>
<name>A0A502CJ71_9SPHN</name>
<keyword evidence="2" id="KW-0479">Metal-binding</keyword>
<evidence type="ECO:0000256" key="2">
    <source>
        <dbReference type="ARBA" id="ARBA00022723"/>
    </source>
</evidence>
<feature type="compositionally biased region" description="Low complexity" evidence="6">
    <location>
        <begin position="82"/>
        <end position="92"/>
    </location>
</feature>
<evidence type="ECO:0000256" key="4">
    <source>
        <dbReference type="ARBA" id="ARBA00022833"/>
    </source>
</evidence>
<dbReference type="SUPFAM" id="SSF102712">
    <property type="entry name" value="JAB1/MPN domain"/>
    <property type="match status" value="1"/>
</dbReference>
<dbReference type="Gene3D" id="3.40.140.10">
    <property type="entry name" value="Cytidine Deaminase, domain 2"/>
    <property type="match status" value="1"/>
</dbReference>
<feature type="domain" description="MPN" evidence="7">
    <location>
        <begin position="5"/>
        <end position="133"/>
    </location>
</feature>
<evidence type="ECO:0000313" key="9">
    <source>
        <dbReference type="Proteomes" id="UP000318413"/>
    </source>
</evidence>
<keyword evidence="5" id="KW-0482">Metalloprotease</keyword>
<protein>
    <submittedName>
        <fullName evidence="8">M67 family peptidase</fullName>
    </submittedName>
</protein>
<reference evidence="8 9" key="1">
    <citation type="journal article" date="2019" name="Environ. Microbiol.">
        <title>Species interactions and distinct microbial communities in high Arctic permafrost affected cryosols are associated with the CH4 and CO2 gas fluxes.</title>
        <authorList>
            <person name="Altshuler I."/>
            <person name="Hamel J."/>
            <person name="Turney S."/>
            <person name="Magnuson E."/>
            <person name="Levesque R."/>
            <person name="Greer C."/>
            <person name="Whyte L.G."/>
        </authorList>
    </citation>
    <scope>NUCLEOTIDE SEQUENCE [LARGE SCALE GENOMIC DNA]</scope>
    <source>
        <strain evidence="8 9">S5.1</strain>
    </source>
</reference>
<dbReference type="AlphaFoldDB" id="A0A502CJ71"/>
<dbReference type="Pfam" id="PF14464">
    <property type="entry name" value="Prok-JAB"/>
    <property type="match status" value="1"/>
</dbReference>
<accession>A0A502CJ71</accession>
<dbReference type="CDD" id="cd08070">
    <property type="entry name" value="MPN_like"/>
    <property type="match status" value="1"/>
</dbReference>
<dbReference type="PANTHER" id="PTHR34858:SF1">
    <property type="entry name" value="CYSO-CYSTEINE PEPTIDASE"/>
    <property type="match status" value="1"/>
</dbReference>
<keyword evidence="9" id="KW-1185">Reference proteome</keyword>
<evidence type="ECO:0000256" key="1">
    <source>
        <dbReference type="ARBA" id="ARBA00022670"/>
    </source>
</evidence>
<keyword evidence="4" id="KW-0862">Zinc</keyword>
<dbReference type="GO" id="GO:0006508">
    <property type="term" value="P:proteolysis"/>
    <property type="evidence" value="ECO:0007669"/>
    <property type="project" value="UniProtKB-KW"/>
</dbReference>
<dbReference type="GO" id="GO:0008270">
    <property type="term" value="F:zinc ion binding"/>
    <property type="evidence" value="ECO:0007669"/>
    <property type="project" value="TreeGrafter"/>
</dbReference>
<feature type="region of interest" description="Disordered" evidence="6">
    <location>
        <begin position="68"/>
        <end position="94"/>
    </location>
</feature>
<proteinExistence type="predicted"/>
<evidence type="ECO:0000313" key="8">
    <source>
        <dbReference type="EMBL" id="TPG12119.1"/>
    </source>
</evidence>
<keyword evidence="1" id="KW-0645">Protease</keyword>
<comment type="caution">
    <text evidence="8">The sequence shown here is derived from an EMBL/GenBank/DDBJ whole genome shotgun (WGS) entry which is preliminary data.</text>
</comment>
<evidence type="ECO:0000256" key="6">
    <source>
        <dbReference type="SAM" id="MobiDB-lite"/>
    </source>
</evidence>
<dbReference type="InterPro" id="IPR028090">
    <property type="entry name" value="JAB_dom_prok"/>
</dbReference>
<keyword evidence="3" id="KW-0378">Hydrolase</keyword>
<organism evidence="8 9">
    <name type="scientific">Sphingomonas oligophenolica</name>
    <dbReference type="NCBI Taxonomy" id="301154"/>
    <lineage>
        <taxon>Bacteria</taxon>
        <taxon>Pseudomonadati</taxon>
        <taxon>Pseudomonadota</taxon>
        <taxon>Alphaproteobacteria</taxon>
        <taxon>Sphingomonadales</taxon>
        <taxon>Sphingomonadaceae</taxon>
        <taxon>Sphingomonas</taxon>
    </lineage>
</organism>
<evidence type="ECO:0000256" key="5">
    <source>
        <dbReference type="ARBA" id="ARBA00023049"/>
    </source>
</evidence>
<dbReference type="SMART" id="SM00232">
    <property type="entry name" value="JAB_MPN"/>
    <property type="match status" value="1"/>
</dbReference>
<dbReference type="InterPro" id="IPR037518">
    <property type="entry name" value="MPN"/>
</dbReference>
<sequence length="136" mass="14174">MAVEIAISSVLLAQITDHAAGCADEVCGLVFGDRQRVSAVTRCFNVAADPARRFAIDPRALIEAHRAARGGGPQPIGHYHSHPGGSSAPSPRDAADAIEEGALWLIVGAAEVRAWRAIRGGAVEGRFEPVGLRMAG</sequence>
<gene>
    <name evidence="8" type="ORF">EAH84_10235</name>
</gene>
<dbReference type="GO" id="GO:0008235">
    <property type="term" value="F:metalloexopeptidase activity"/>
    <property type="evidence" value="ECO:0007669"/>
    <property type="project" value="TreeGrafter"/>
</dbReference>
<dbReference type="Proteomes" id="UP000318413">
    <property type="component" value="Unassembled WGS sequence"/>
</dbReference>
<dbReference type="OrthoDB" id="9802958at2"/>
<dbReference type="PROSITE" id="PS50249">
    <property type="entry name" value="MPN"/>
    <property type="match status" value="1"/>
</dbReference>
<evidence type="ECO:0000256" key="3">
    <source>
        <dbReference type="ARBA" id="ARBA00022801"/>
    </source>
</evidence>
<dbReference type="EMBL" id="RCZK01000007">
    <property type="protein sequence ID" value="TPG12119.1"/>
    <property type="molecule type" value="Genomic_DNA"/>
</dbReference>
<dbReference type="InterPro" id="IPR000555">
    <property type="entry name" value="JAMM/MPN+_dom"/>
</dbReference>
<dbReference type="PANTHER" id="PTHR34858">
    <property type="entry name" value="CYSO-CYSTEINE PEPTIDASE"/>
    <property type="match status" value="1"/>
</dbReference>